<dbReference type="PANTHER" id="PTHR24171">
    <property type="entry name" value="ANKYRIN REPEAT DOMAIN-CONTAINING PROTEIN 39-RELATED"/>
    <property type="match status" value="1"/>
</dbReference>
<dbReference type="Pfam" id="PF12796">
    <property type="entry name" value="Ank_2"/>
    <property type="match status" value="2"/>
</dbReference>
<accession>A0A564Z713</accession>
<dbReference type="SMART" id="SM00248">
    <property type="entry name" value="ANK"/>
    <property type="match status" value="5"/>
</dbReference>
<evidence type="ECO:0000256" key="2">
    <source>
        <dbReference type="ARBA" id="ARBA00023043"/>
    </source>
</evidence>
<gene>
    <name evidence="4" type="ORF">WMSIL1_LOCUS12750</name>
</gene>
<reference evidence="4 5" key="1">
    <citation type="submission" date="2019-07" db="EMBL/GenBank/DDBJ databases">
        <authorList>
            <person name="Jastrzebski P J."/>
            <person name="Paukszto L."/>
            <person name="Jastrzebski P J."/>
        </authorList>
    </citation>
    <scope>NUCLEOTIDE SEQUENCE [LARGE SCALE GENOMIC DNA]</scope>
    <source>
        <strain evidence="4 5">WMS-il1</strain>
    </source>
</reference>
<name>A0A564Z713_HYMDI</name>
<evidence type="ECO:0000313" key="5">
    <source>
        <dbReference type="Proteomes" id="UP000321570"/>
    </source>
</evidence>
<keyword evidence="5" id="KW-1185">Reference proteome</keyword>
<dbReference type="InterPro" id="IPR002110">
    <property type="entry name" value="Ankyrin_rpt"/>
</dbReference>
<dbReference type="AlphaFoldDB" id="A0A564Z713"/>
<dbReference type="PRINTS" id="PR01415">
    <property type="entry name" value="ANKYRIN"/>
</dbReference>
<evidence type="ECO:0000256" key="1">
    <source>
        <dbReference type="ARBA" id="ARBA00022737"/>
    </source>
</evidence>
<sequence length="315" mass="35128">MQDGTNKNHYLSDKDVTSIVIPISNEALSLSVPVFATHRVELNPLIHNTNQPQNANEEPLPMNIFSATLSNDFKLMLQFIHQRNEIDEFGNTPLHYAAETGYKPGIILLLSHHSHVDPINRFGWTPLTAAIINYHLEVAKMLVDAGASPYYFFRNSESPLTAALASYQFGLAHNMLSRPCWQLFRQLALYHALADAARKREPSYIQILLAHGADLEYPVLNIPHPLNISALLGDFNMVVRWINARAPLERRDGTGSTPLMNAARGGFYEVCAILVMNGADVRARNGESTAFTYAVQYGHTEVATFLLHCMQSATN</sequence>
<protein>
    <submittedName>
        <fullName evidence="4">Uncharacterized protein</fullName>
    </submittedName>
</protein>
<dbReference type="InterPro" id="IPR036770">
    <property type="entry name" value="Ankyrin_rpt-contain_sf"/>
</dbReference>
<evidence type="ECO:0000256" key="3">
    <source>
        <dbReference type="PROSITE-ProRule" id="PRU00023"/>
    </source>
</evidence>
<proteinExistence type="predicted"/>
<dbReference type="PROSITE" id="PS50088">
    <property type="entry name" value="ANK_REPEAT"/>
    <property type="match status" value="2"/>
</dbReference>
<feature type="repeat" description="ANK" evidence="3">
    <location>
        <begin position="254"/>
        <end position="286"/>
    </location>
</feature>
<dbReference type="Proteomes" id="UP000321570">
    <property type="component" value="Unassembled WGS sequence"/>
</dbReference>
<dbReference type="PROSITE" id="PS50297">
    <property type="entry name" value="ANK_REP_REGION"/>
    <property type="match status" value="2"/>
</dbReference>
<feature type="repeat" description="ANK" evidence="3">
    <location>
        <begin position="89"/>
        <end position="121"/>
    </location>
</feature>
<organism evidence="4 5">
    <name type="scientific">Hymenolepis diminuta</name>
    <name type="common">Rat tapeworm</name>
    <dbReference type="NCBI Taxonomy" id="6216"/>
    <lineage>
        <taxon>Eukaryota</taxon>
        <taxon>Metazoa</taxon>
        <taxon>Spiralia</taxon>
        <taxon>Lophotrochozoa</taxon>
        <taxon>Platyhelminthes</taxon>
        <taxon>Cestoda</taxon>
        <taxon>Eucestoda</taxon>
        <taxon>Cyclophyllidea</taxon>
        <taxon>Hymenolepididae</taxon>
        <taxon>Hymenolepis</taxon>
    </lineage>
</organism>
<dbReference type="SUPFAM" id="SSF48403">
    <property type="entry name" value="Ankyrin repeat"/>
    <property type="match status" value="1"/>
</dbReference>
<dbReference type="EMBL" id="CABIJS010000666">
    <property type="protein sequence ID" value="VUZ54658.1"/>
    <property type="molecule type" value="Genomic_DNA"/>
</dbReference>
<keyword evidence="1" id="KW-0677">Repeat</keyword>
<dbReference type="PANTHER" id="PTHR24171:SF9">
    <property type="entry name" value="ANKYRIN REPEAT DOMAIN-CONTAINING PROTEIN 39"/>
    <property type="match status" value="1"/>
</dbReference>
<dbReference type="Gene3D" id="1.25.40.20">
    <property type="entry name" value="Ankyrin repeat-containing domain"/>
    <property type="match status" value="1"/>
</dbReference>
<evidence type="ECO:0000313" key="4">
    <source>
        <dbReference type="EMBL" id="VUZ54658.1"/>
    </source>
</evidence>
<keyword evidence="2 3" id="KW-0040">ANK repeat</keyword>